<dbReference type="Proteomes" id="UP000310636">
    <property type="component" value="Unassembled WGS sequence"/>
</dbReference>
<protein>
    <submittedName>
        <fullName evidence="1">Uncharacterized protein</fullName>
    </submittedName>
</protein>
<evidence type="ECO:0000313" key="1">
    <source>
        <dbReference type="EMBL" id="THF73063.1"/>
    </source>
</evidence>
<dbReference type="RefSeq" id="WP_136373711.1">
    <property type="nucleotide sequence ID" value="NZ_SSOB01000064.1"/>
</dbReference>
<proteinExistence type="predicted"/>
<comment type="caution">
    <text evidence="1">The sequence shown here is derived from an EMBL/GenBank/DDBJ whole genome shotgun (WGS) entry which is preliminary data.</text>
</comment>
<keyword evidence="2" id="KW-1185">Reference proteome</keyword>
<dbReference type="EMBL" id="SSOB01000064">
    <property type="protein sequence ID" value="THF73063.1"/>
    <property type="molecule type" value="Genomic_DNA"/>
</dbReference>
<name>A0A4V3WDQ2_9BACL</name>
<evidence type="ECO:0000313" key="2">
    <source>
        <dbReference type="Proteomes" id="UP000310636"/>
    </source>
</evidence>
<gene>
    <name evidence="1" type="ORF">E6C55_30820</name>
</gene>
<reference evidence="1 2" key="1">
    <citation type="submission" date="2019-04" db="EMBL/GenBank/DDBJ databases">
        <title>Cohnella sp. nov. isolated from preserved vegetables.</title>
        <authorList>
            <person name="Lin S.-Y."/>
            <person name="Hung M.-H."/>
            <person name="Young C.-C."/>
        </authorList>
    </citation>
    <scope>NUCLEOTIDE SEQUENCE [LARGE SCALE GENOMIC DNA]</scope>
    <source>
        <strain evidence="1 2">CC-MHH1044</strain>
    </source>
</reference>
<organism evidence="1 2">
    <name type="scientific">Cohnella fermenti</name>
    <dbReference type="NCBI Taxonomy" id="2565925"/>
    <lineage>
        <taxon>Bacteria</taxon>
        <taxon>Bacillati</taxon>
        <taxon>Bacillota</taxon>
        <taxon>Bacilli</taxon>
        <taxon>Bacillales</taxon>
        <taxon>Paenibacillaceae</taxon>
        <taxon>Cohnella</taxon>
    </lineage>
</organism>
<dbReference type="OrthoDB" id="2627068at2"/>
<sequence length="62" mass="7004">MMNSVKIPQGDDTMKIELTIKEAMALAGIKFHSNHTVEVSAKRKLQDALDAQYHIEEPRPLN</sequence>
<dbReference type="AlphaFoldDB" id="A0A4V3WDQ2"/>
<accession>A0A4V3WDQ2</accession>